<dbReference type="OrthoDB" id="2990211at2"/>
<dbReference type="Pfam" id="PF02406">
    <property type="entry name" value="MmoB_DmpM"/>
    <property type="match status" value="1"/>
</dbReference>
<comment type="caution">
    <text evidence="2">The sequence shown here is derived from an EMBL/GenBank/DDBJ whole genome shotgun (WGS) entry which is preliminary data.</text>
</comment>
<evidence type="ECO:0000313" key="3">
    <source>
        <dbReference type="Proteomes" id="UP000005143"/>
    </source>
</evidence>
<dbReference type="InterPro" id="IPR003454">
    <property type="entry name" value="MOase_MmoB_DmpM"/>
</dbReference>
<dbReference type="Gene3D" id="3.90.56.10">
    <property type="entry name" value="Monooxygenase component MmoB/DmpM"/>
    <property type="match status" value="1"/>
</dbReference>
<name>H0E7Y2_9ACTN</name>
<evidence type="ECO:0000256" key="1">
    <source>
        <dbReference type="ARBA" id="ARBA00006313"/>
    </source>
</evidence>
<reference evidence="2 3" key="1">
    <citation type="journal article" date="2013" name="Biodegradation">
        <title>Quantitative proteomic analysis of ibuprofen-degrading Patulibacter sp. strain I11.</title>
        <authorList>
            <person name="Almeida B."/>
            <person name="Kjeldal H."/>
            <person name="Lolas I."/>
            <person name="Knudsen A.D."/>
            <person name="Carvalho G."/>
            <person name="Nielsen K.L."/>
            <person name="Barreto Crespo M.T."/>
            <person name="Stensballe A."/>
            <person name="Nielsen J.L."/>
        </authorList>
    </citation>
    <scope>NUCLEOTIDE SEQUENCE [LARGE SCALE GENOMIC DNA]</scope>
    <source>
        <strain evidence="2 3">I11</strain>
    </source>
</reference>
<dbReference type="InterPro" id="IPR036889">
    <property type="entry name" value="mOase_MmoB_DmpM_sf"/>
</dbReference>
<organism evidence="2 3">
    <name type="scientific">Patulibacter medicamentivorans</name>
    <dbReference type="NCBI Taxonomy" id="1097667"/>
    <lineage>
        <taxon>Bacteria</taxon>
        <taxon>Bacillati</taxon>
        <taxon>Actinomycetota</taxon>
        <taxon>Thermoleophilia</taxon>
        <taxon>Solirubrobacterales</taxon>
        <taxon>Patulibacteraceae</taxon>
        <taxon>Patulibacter</taxon>
    </lineage>
</organism>
<sequence length="119" mass="12865">MSGDEAAVARAEEGMGTARAGDQPFDYVGVTIARCVEGDAIVDALCEHDGVEVFENASYCEVRARDRLRLDFAQLSDECGFPVDGSLIQVVMSTYYGRIAMTDDAMLLTHDVHEAVDVA</sequence>
<dbReference type="EMBL" id="AGUD01000238">
    <property type="protein sequence ID" value="EHN10180.1"/>
    <property type="molecule type" value="Genomic_DNA"/>
</dbReference>
<keyword evidence="2" id="KW-0560">Oxidoreductase</keyword>
<gene>
    <name evidence="2" type="ORF">PAI11_29390</name>
</gene>
<comment type="similarity">
    <text evidence="1">Belongs to the TmoD/XamoD family.</text>
</comment>
<keyword evidence="3" id="KW-1185">Reference proteome</keyword>
<evidence type="ECO:0000313" key="2">
    <source>
        <dbReference type="EMBL" id="EHN10180.1"/>
    </source>
</evidence>
<proteinExistence type="inferred from homology"/>
<keyword evidence="2" id="KW-0503">Monooxygenase</keyword>
<dbReference type="Proteomes" id="UP000005143">
    <property type="component" value="Unassembled WGS sequence"/>
</dbReference>
<accession>H0E7Y2</accession>
<dbReference type="SUPFAM" id="SSF56029">
    <property type="entry name" value="Monooxygenase (hydroxylase) regulatory protein"/>
    <property type="match status" value="1"/>
</dbReference>
<dbReference type="RefSeq" id="WP_007576512.1">
    <property type="nucleotide sequence ID" value="NZ_AGUD01000238.1"/>
</dbReference>
<protein>
    <submittedName>
        <fullName evidence="2">Regulatory protein of multicomponent tetrahydrofuran monooxygenase</fullName>
    </submittedName>
</protein>
<dbReference type="AlphaFoldDB" id="H0E7Y2"/>
<dbReference type="GO" id="GO:0004497">
    <property type="term" value="F:monooxygenase activity"/>
    <property type="evidence" value="ECO:0007669"/>
    <property type="project" value="UniProtKB-KW"/>
</dbReference>